<dbReference type="InterPro" id="IPR050306">
    <property type="entry name" value="PfkB_Carbo_kinase"/>
</dbReference>
<keyword evidence="1" id="KW-0808">Transferase</keyword>
<dbReference type="AlphaFoldDB" id="A0A975U8K5"/>
<keyword evidence="3 6" id="KW-0418">Kinase</keyword>
<dbReference type="PANTHER" id="PTHR43085">
    <property type="entry name" value="HEXOKINASE FAMILY MEMBER"/>
    <property type="match status" value="1"/>
</dbReference>
<evidence type="ECO:0000313" key="6">
    <source>
        <dbReference type="EMBL" id="QXO16407.1"/>
    </source>
</evidence>
<dbReference type="GO" id="GO:0005524">
    <property type="term" value="F:ATP binding"/>
    <property type="evidence" value="ECO:0007669"/>
    <property type="project" value="UniProtKB-KW"/>
</dbReference>
<reference evidence="6" key="1">
    <citation type="submission" date="2021-06" db="EMBL/GenBank/DDBJ databases">
        <title>Vibrio nov. sp., novel gut bacterium isolated from Yellow Sea oyster.</title>
        <authorList>
            <person name="Muhammad N."/>
            <person name="Nguyen T.H."/>
            <person name="Lee Y.-J."/>
            <person name="Ko J."/>
            <person name="Kim S.-G."/>
        </authorList>
    </citation>
    <scope>NUCLEOTIDE SEQUENCE</scope>
    <source>
        <strain evidence="6">OG9-811</strain>
    </source>
</reference>
<evidence type="ECO:0000256" key="2">
    <source>
        <dbReference type="ARBA" id="ARBA00022741"/>
    </source>
</evidence>
<dbReference type="InterPro" id="IPR002173">
    <property type="entry name" value="Carboh/pur_kinase_PfkB_CS"/>
</dbReference>
<dbReference type="KEGG" id="vos:KNV97_02545"/>
<dbReference type="Pfam" id="PF00294">
    <property type="entry name" value="PfkB"/>
    <property type="match status" value="1"/>
</dbReference>
<dbReference type="InterPro" id="IPR011611">
    <property type="entry name" value="PfkB_dom"/>
</dbReference>
<protein>
    <submittedName>
        <fullName evidence="6">Sugar kinase</fullName>
    </submittedName>
</protein>
<evidence type="ECO:0000256" key="1">
    <source>
        <dbReference type="ARBA" id="ARBA00022679"/>
    </source>
</evidence>
<dbReference type="Proteomes" id="UP000694232">
    <property type="component" value="Chromosome 2"/>
</dbReference>
<organism evidence="6 7">
    <name type="scientific">Vibrio ostreae</name>
    <dbReference type="NCBI Taxonomy" id="2841925"/>
    <lineage>
        <taxon>Bacteria</taxon>
        <taxon>Pseudomonadati</taxon>
        <taxon>Pseudomonadota</taxon>
        <taxon>Gammaproteobacteria</taxon>
        <taxon>Vibrionales</taxon>
        <taxon>Vibrionaceae</taxon>
        <taxon>Vibrio</taxon>
    </lineage>
</organism>
<dbReference type="EMBL" id="CP076642">
    <property type="protein sequence ID" value="QXO16407.1"/>
    <property type="molecule type" value="Genomic_DNA"/>
</dbReference>
<evidence type="ECO:0000313" key="7">
    <source>
        <dbReference type="Proteomes" id="UP000694232"/>
    </source>
</evidence>
<accession>A0A975U8K5</accession>
<sequence length="319" mass="33961">MNTVPSKSFVTLGEAMAMMVANQIGPLAKVETFNRHLAGAELNVAIGMARLGFDSRYVTKVGRDCWGEFITQALADEGVNTGWISTSDDHSTGMVFKSLQNDGSDPAVEYFRRRSAASTLSADDFQPDLIGENSHLHLTGVAAAVSPSLLALSRYALQQAKTAGASTSFDTNLRPTLWPDEQTMRDTINELACGCDVVLPGINEGKILTGSEDPEKIADFYLARGVQLVVVKLGSDGAYFKHAGGESGTVQGIMVEKVVDTVGAGDSFAVGVVSALLDGRTLEQAVQRGNWFGALAVQVRGDSEGLPSRTQLNQFEPRA</sequence>
<gene>
    <name evidence="6" type="ORF">KNV97_02545</name>
</gene>
<evidence type="ECO:0000256" key="3">
    <source>
        <dbReference type="ARBA" id="ARBA00022777"/>
    </source>
</evidence>
<dbReference type="PROSITE" id="PS00584">
    <property type="entry name" value="PFKB_KINASES_2"/>
    <property type="match status" value="1"/>
</dbReference>
<dbReference type="GO" id="GO:0016301">
    <property type="term" value="F:kinase activity"/>
    <property type="evidence" value="ECO:0007669"/>
    <property type="project" value="UniProtKB-KW"/>
</dbReference>
<dbReference type="PANTHER" id="PTHR43085:SF1">
    <property type="entry name" value="PSEUDOURIDINE KINASE-RELATED"/>
    <property type="match status" value="1"/>
</dbReference>
<keyword evidence="7" id="KW-1185">Reference proteome</keyword>
<dbReference type="RefSeq" id="WP_218562048.1">
    <property type="nucleotide sequence ID" value="NZ_CP076642.1"/>
</dbReference>
<name>A0A975U8K5_9VIBR</name>
<proteinExistence type="predicted"/>
<keyword evidence="2" id="KW-0547">Nucleotide-binding</keyword>
<keyword evidence="4" id="KW-0067">ATP-binding</keyword>
<feature type="domain" description="Carbohydrate kinase PfkB" evidence="5">
    <location>
        <begin position="8"/>
        <end position="308"/>
    </location>
</feature>
<dbReference type="CDD" id="cd01166">
    <property type="entry name" value="KdgK"/>
    <property type="match status" value="1"/>
</dbReference>
<evidence type="ECO:0000256" key="4">
    <source>
        <dbReference type="ARBA" id="ARBA00022840"/>
    </source>
</evidence>
<evidence type="ECO:0000259" key="5">
    <source>
        <dbReference type="Pfam" id="PF00294"/>
    </source>
</evidence>